<dbReference type="SUPFAM" id="SSF47090">
    <property type="entry name" value="PGBD-like"/>
    <property type="match status" value="2"/>
</dbReference>
<proteinExistence type="predicted"/>
<dbReference type="InterPro" id="IPR015020">
    <property type="entry name" value="Rv2525c-like_Glyco_Hydro-like"/>
</dbReference>
<dbReference type="InterPro" id="IPR036366">
    <property type="entry name" value="PGBDSf"/>
</dbReference>
<dbReference type="Gene3D" id="1.10.101.10">
    <property type="entry name" value="PGBD-like superfamily/PGBD"/>
    <property type="match status" value="2"/>
</dbReference>
<keyword evidence="4" id="KW-1185">Reference proteome</keyword>
<dbReference type="InterPro" id="IPR017853">
    <property type="entry name" value="GH"/>
</dbReference>
<dbReference type="Proteomes" id="UP001501222">
    <property type="component" value="Unassembled WGS sequence"/>
</dbReference>
<evidence type="ECO:0000313" key="4">
    <source>
        <dbReference type="Proteomes" id="UP001501222"/>
    </source>
</evidence>
<dbReference type="Pfam" id="PF01471">
    <property type="entry name" value="PG_binding_1"/>
    <property type="match status" value="1"/>
</dbReference>
<dbReference type="CDD" id="cd06418">
    <property type="entry name" value="GH25_BacA-like"/>
    <property type="match status" value="1"/>
</dbReference>
<dbReference type="InterPro" id="IPR036365">
    <property type="entry name" value="PGBD-like_sf"/>
</dbReference>
<dbReference type="Pfam" id="PF08924">
    <property type="entry name" value="Rv2525c_GlyHyd-like"/>
    <property type="match status" value="1"/>
</dbReference>
<dbReference type="SUPFAM" id="SSF51445">
    <property type="entry name" value="(Trans)glycosidases"/>
    <property type="match status" value="1"/>
</dbReference>
<organism evidence="3 4">
    <name type="scientific">Kribbella ginsengisoli</name>
    <dbReference type="NCBI Taxonomy" id="363865"/>
    <lineage>
        <taxon>Bacteria</taxon>
        <taxon>Bacillati</taxon>
        <taxon>Actinomycetota</taxon>
        <taxon>Actinomycetes</taxon>
        <taxon>Propionibacteriales</taxon>
        <taxon>Kribbellaceae</taxon>
        <taxon>Kribbella</taxon>
    </lineage>
</organism>
<feature type="domain" description="Rv2525c-like glycoside hydrolase-like" evidence="2">
    <location>
        <begin position="308"/>
        <end position="490"/>
    </location>
</feature>
<name>A0ABP6XNU3_9ACTN</name>
<sequence length="802" mass="87765">MDQMVLAAQQWVNATYANVSGYVAAPETGKTGWATMYSLTRALQHELGITALSNNFGPGTISALIAHGDIGTGEANQNLVKIIQCACYCKGYGPGLINGQYGSATGQAISNMMTDMGLGGRVNGKVSPKVFKALLTMDAYVLMGGGLETIRTVQQWMNNRYYDRVPFFMMPCDGHFSRDVQKALIFALQFELGLSDTQANGTFGPTTQANLKAQGLVQQGSTDGARQFVHLFQAAMVFNTYDNAFDGSFGSDLAGRVIRFQKFSGLDETGSGNYATWAQLLVSTGDPERPGRAFDCSLDYITTERAATVKAAGYQTVGRYLTNVPGSTKNKKIQPGEIATILAAGLTLFPIYQANGRVVTDFTFTQGFANALEAHDAARGYGFSPGTALYFAVDYDATQDEIESNIVPYFQGVEAGLRSRGKVYPHGVYGSRNLCTQVSSQTYARFSFVSGMSTGFSGNMGFPLPVNWSFNQIQTLTLGTGTGKIDIDKDVKSGRDPGVRSLRRDAPVLQQFNAYLSALYDAALDFAASEGQGAARAIDLTLRYLRLPDYNDYQWLLYFKLESADGPFTAVADARLAQAGFPDRITYFTEPMTFDDLKVSHWAASIESARVWVAGSPFDKAQIGDLGGWGGDLITLFAQYWRVREQNADAYVWVSDNLGKIDLDNSFDNRNLLEDLDSLNLARLLAMNPSFSATVKSYYTVAGNSASIKVATRFRNFLTLRFQNNQQSVGDAALYLLTNAEYLPIRTALAKDVPDIWGEAIHRNTIERFCRGFADTLLVRTGNEKALFAKAAQRQRQERTMS</sequence>
<dbReference type="Gene3D" id="3.20.20.80">
    <property type="entry name" value="Glycosidases"/>
    <property type="match status" value="1"/>
</dbReference>
<evidence type="ECO:0000259" key="1">
    <source>
        <dbReference type="Pfam" id="PF01471"/>
    </source>
</evidence>
<accession>A0ABP6XNU3</accession>
<evidence type="ECO:0000313" key="3">
    <source>
        <dbReference type="EMBL" id="GAA3570300.1"/>
    </source>
</evidence>
<reference evidence="4" key="1">
    <citation type="journal article" date="2019" name="Int. J. Syst. Evol. Microbiol.">
        <title>The Global Catalogue of Microorganisms (GCM) 10K type strain sequencing project: providing services to taxonomists for standard genome sequencing and annotation.</title>
        <authorList>
            <consortium name="The Broad Institute Genomics Platform"/>
            <consortium name="The Broad Institute Genome Sequencing Center for Infectious Disease"/>
            <person name="Wu L."/>
            <person name="Ma J."/>
        </authorList>
    </citation>
    <scope>NUCLEOTIDE SEQUENCE [LARGE SCALE GENOMIC DNA]</scope>
    <source>
        <strain evidence="4">JCM 16928</strain>
    </source>
</reference>
<dbReference type="InterPro" id="IPR002477">
    <property type="entry name" value="Peptidoglycan-bd-like"/>
</dbReference>
<protein>
    <recommendedName>
        <fullName evidence="5">DUF1906 domain-containing protein</fullName>
    </recommendedName>
</protein>
<evidence type="ECO:0008006" key="5">
    <source>
        <dbReference type="Google" id="ProtNLM"/>
    </source>
</evidence>
<comment type="caution">
    <text evidence="3">The sequence shown here is derived from an EMBL/GenBank/DDBJ whole genome shotgun (WGS) entry which is preliminary data.</text>
</comment>
<feature type="domain" description="Peptidoglycan binding-like" evidence="1">
    <location>
        <begin position="233"/>
        <end position="280"/>
    </location>
</feature>
<gene>
    <name evidence="3" type="ORF">GCM10022235_44440</name>
</gene>
<evidence type="ECO:0000259" key="2">
    <source>
        <dbReference type="Pfam" id="PF08924"/>
    </source>
</evidence>
<dbReference type="EMBL" id="BAABAA010000006">
    <property type="protein sequence ID" value="GAA3570300.1"/>
    <property type="molecule type" value="Genomic_DNA"/>
</dbReference>